<dbReference type="OrthoDB" id="6269902at2759"/>
<organism evidence="2 3">
    <name type="scientific">Dibothriocephalus latus</name>
    <name type="common">Fish tapeworm</name>
    <name type="synonym">Diphyllobothrium latum</name>
    <dbReference type="NCBI Taxonomy" id="60516"/>
    <lineage>
        <taxon>Eukaryota</taxon>
        <taxon>Metazoa</taxon>
        <taxon>Spiralia</taxon>
        <taxon>Lophotrochozoa</taxon>
        <taxon>Platyhelminthes</taxon>
        <taxon>Cestoda</taxon>
        <taxon>Eucestoda</taxon>
        <taxon>Diphyllobothriidea</taxon>
        <taxon>Diphyllobothriidae</taxon>
        <taxon>Dibothriocephalus</taxon>
    </lineage>
</organism>
<evidence type="ECO:0000256" key="1">
    <source>
        <dbReference type="SAM" id="Phobius"/>
    </source>
</evidence>
<accession>A0A3P7NKG0</accession>
<dbReference type="EMBL" id="UYRU01080903">
    <property type="protein sequence ID" value="VDN31471.1"/>
    <property type="molecule type" value="Genomic_DNA"/>
</dbReference>
<proteinExistence type="predicted"/>
<sequence>MTSSIKLRPSPPQADLLVNNSSFKVVEPPQRCAQRGCCGNQPRGGTPCVLERLFSKVFVVPLYRENLYLFFVLFSAAACFLSTLRTLSLLSFTSGTLVAGTSLMQPLLMLATFATCVVGIVCTKSHVTLSRRICSLHMSWYSSRLNRRLQRAVWCVPVVLAFYTIACLPIPTDRNFSLSSLLTLSAFCHLRPPPAFETPAFNASVRSNATAG</sequence>
<evidence type="ECO:0000313" key="2">
    <source>
        <dbReference type="EMBL" id="VDN31471.1"/>
    </source>
</evidence>
<dbReference type="Proteomes" id="UP000281553">
    <property type="component" value="Unassembled WGS sequence"/>
</dbReference>
<feature type="transmembrane region" description="Helical" evidence="1">
    <location>
        <begin position="152"/>
        <end position="171"/>
    </location>
</feature>
<protein>
    <submittedName>
        <fullName evidence="2">Uncharacterized protein</fullName>
    </submittedName>
</protein>
<dbReference type="AlphaFoldDB" id="A0A3P7NKG0"/>
<feature type="transmembrane region" description="Helical" evidence="1">
    <location>
        <begin position="104"/>
        <end position="122"/>
    </location>
</feature>
<reference evidence="2 3" key="1">
    <citation type="submission" date="2018-11" db="EMBL/GenBank/DDBJ databases">
        <authorList>
            <consortium name="Pathogen Informatics"/>
        </authorList>
    </citation>
    <scope>NUCLEOTIDE SEQUENCE [LARGE SCALE GENOMIC DNA]</scope>
</reference>
<keyword evidence="1" id="KW-0812">Transmembrane</keyword>
<gene>
    <name evidence="2" type="ORF">DILT_LOCUS15759</name>
</gene>
<keyword evidence="1" id="KW-0472">Membrane</keyword>
<feature type="transmembrane region" description="Helical" evidence="1">
    <location>
        <begin position="66"/>
        <end position="84"/>
    </location>
</feature>
<name>A0A3P7NKG0_DIBLA</name>
<keyword evidence="1" id="KW-1133">Transmembrane helix</keyword>
<evidence type="ECO:0000313" key="3">
    <source>
        <dbReference type="Proteomes" id="UP000281553"/>
    </source>
</evidence>
<keyword evidence="3" id="KW-1185">Reference proteome</keyword>